<dbReference type="Pfam" id="PF08241">
    <property type="entry name" value="Methyltransf_11"/>
    <property type="match status" value="1"/>
</dbReference>
<dbReference type="InterPro" id="IPR029063">
    <property type="entry name" value="SAM-dependent_MTases_sf"/>
</dbReference>
<dbReference type="Proteomes" id="UP000198859">
    <property type="component" value="Chromosome I"/>
</dbReference>
<evidence type="ECO:0000313" key="2">
    <source>
        <dbReference type="EMBL" id="SDS89593.1"/>
    </source>
</evidence>
<sequence length="313" mass="33823">MSVQPLLGAAGPAPIDPLGPSRAVGWYVDDLVQVRAVAALRQWNRDSVRTDHFEVRHVGARVHVDHWVPTGRVDDDVAGLLADELFTPGWVRGSELFERIFTGVVRSSAPDPLEAWLVFYRNSLVQIEEAVRHPHLRSRPHAPSGHGTIGDYAPVHAHAEQLLAAGSVLDLGSCFGFLPLRLAGRGRQVTASDVSAGTMRLLGTVAPLLGVRLGTRVADAARFPAPAGSADTVLAIHLLEHLDHAHGARVLAEALRLARRRVVVAVPLEDEADATWGHVRTVTLDDLRAWGRATGLPHDVHEHHGGWLVVETG</sequence>
<evidence type="ECO:0000259" key="1">
    <source>
        <dbReference type="Pfam" id="PF08241"/>
    </source>
</evidence>
<accession>A0A1H1VXV6</accession>
<dbReference type="AlphaFoldDB" id="A0A1H1VXV6"/>
<dbReference type="NCBIfam" id="NF041255">
    <property type="entry name" value="mycofact_MftM"/>
    <property type="match status" value="1"/>
</dbReference>
<evidence type="ECO:0000313" key="3">
    <source>
        <dbReference type="Proteomes" id="UP000198859"/>
    </source>
</evidence>
<dbReference type="SUPFAM" id="SSF53335">
    <property type="entry name" value="S-adenosyl-L-methionine-dependent methyltransferases"/>
    <property type="match status" value="1"/>
</dbReference>
<dbReference type="EMBL" id="LT629757">
    <property type="protein sequence ID" value="SDS89593.1"/>
    <property type="molecule type" value="Genomic_DNA"/>
</dbReference>
<proteinExistence type="predicted"/>
<feature type="domain" description="Methyltransferase type 11" evidence="1">
    <location>
        <begin position="169"/>
        <end position="261"/>
    </location>
</feature>
<keyword evidence="3" id="KW-1185">Reference proteome</keyword>
<name>A0A1H1VXV6_9ACTN</name>
<dbReference type="OrthoDB" id="3571292at2"/>
<dbReference type="STRING" id="642780.SAMN04488570_2974"/>
<organism evidence="2 3">
    <name type="scientific">Nocardioides scoriae</name>
    <dbReference type="NCBI Taxonomy" id="642780"/>
    <lineage>
        <taxon>Bacteria</taxon>
        <taxon>Bacillati</taxon>
        <taxon>Actinomycetota</taxon>
        <taxon>Actinomycetes</taxon>
        <taxon>Propionibacteriales</taxon>
        <taxon>Nocardioidaceae</taxon>
        <taxon>Nocardioides</taxon>
    </lineage>
</organism>
<dbReference type="GO" id="GO:0008757">
    <property type="term" value="F:S-adenosylmethionine-dependent methyltransferase activity"/>
    <property type="evidence" value="ECO:0007669"/>
    <property type="project" value="InterPro"/>
</dbReference>
<gene>
    <name evidence="2" type="ORF">SAMN04488570_2974</name>
</gene>
<keyword evidence="2" id="KW-0489">Methyltransferase</keyword>
<dbReference type="RefSeq" id="WP_091731192.1">
    <property type="nucleotide sequence ID" value="NZ_LT629757.1"/>
</dbReference>
<dbReference type="Gene3D" id="3.40.50.150">
    <property type="entry name" value="Vaccinia Virus protein VP39"/>
    <property type="match status" value="1"/>
</dbReference>
<keyword evidence="2" id="KW-0808">Transferase</keyword>
<reference evidence="3" key="1">
    <citation type="submission" date="2016-10" db="EMBL/GenBank/DDBJ databases">
        <authorList>
            <person name="Varghese N."/>
            <person name="Submissions S."/>
        </authorList>
    </citation>
    <scope>NUCLEOTIDE SEQUENCE [LARGE SCALE GENOMIC DNA]</scope>
    <source>
        <strain evidence="3">DSM 22127</strain>
    </source>
</reference>
<protein>
    <submittedName>
        <fullName evidence="2">Methyltransferase domain-containing protein</fullName>
    </submittedName>
</protein>
<dbReference type="GO" id="GO:0032259">
    <property type="term" value="P:methylation"/>
    <property type="evidence" value="ECO:0007669"/>
    <property type="project" value="UniProtKB-KW"/>
</dbReference>
<dbReference type="InterPro" id="IPR013216">
    <property type="entry name" value="Methyltransf_11"/>
</dbReference>